<dbReference type="AlphaFoldDB" id="A0A819WAF2"/>
<evidence type="ECO:0000256" key="2">
    <source>
        <dbReference type="SAM" id="MobiDB-lite"/>
    </source>
</evidence>
<comment type="caution">
    <text evidence="3">The sequence shown here is derived from an EMBL/GenBank/DDBJ whole genome shotgun (WGS) entry which is preliminary data.</text>
</comment>
<evidence type="ECO:0000313" key="4">
    <source>
        <dbReference type="Proteomes" id="UP000663836"/>
    </source>
</evidence>
<feature type="compositionally biased region" description="Basic residues" evidence="2">
    <location>
        <begin position="467"/>
        <end position="477"/>
    </location>
</feature>
<sequence length="982" mass="115718">MEYVNNNNRPITRPPSLTTTSYINLRPHINKKPNLYNAGQRKNSQPYRKFQTGSTTTFSGYTNITGFANDIEKQKRKYNSNNQNENNKLSSNVNHIPSLMSLNSFQQPSRRNYRTIKHAEQFKNKHLLIEDPIIECYKNDNNIIKNKNKFNGLILSDSMCKYVRSKQVSLNDLEVRISFESGCDCSRMLNYLEKQSIDQNNIMLSDFIVFSLCTNDVANLGPKIALQQCRFLIERTRILFPQLKSIGWLALSPRWKPSKLFNSIEINKNYQIFNQLLYKLSKEMHFEIIDANLQHQHIHQDGLHPSITSGRNLIERAIYNWFSKQQKRIHSSSIQLNTRSIKPISNISTNQHNHNYHHTTNTNNNTHQHHYHTTTTTANNNNNNHCHHINNNHNHRHHQYHTTTTNDNNNHNHRHHQYHTTTTNDNNNNHNHRHHQYHTTTTNDNNNNHNHRHHQYHTTTTNDNNNHNHRKNNKANKMKQPSTHNIQEQNNYRTTEYDNQHTLKEKLHYLPGKSLIPHYPHFLRHKQEFFRKIAIPIELDNKKEDIYHLSNIHYQTEYFKLECEKWKVYMIAANKKKQIEQMDTIMEVNESLPVARPSPTGLARPPAALDLTEFAEIFDEWLPEPTPGQKRKLGHRRDDPPTPPSPRQPPPIIPRKTLPPRNSNIPLVGGSLQTSPILIDIENTISRKQQHSFNSLLPLEQQKDQNEQQTIKTPNITVLPENEPSIIISPIRSSTPEPMIKSPSAIPKNSVTPYSSFKFSIIPIECKYYFKQMRKKCTFETIKAHQEFLENKYKTLENERENKLHVSFPEQMWTQVVTFVKETLEKTLENKKNNDQKRLDNLLLDQMREKAVREIKDIATESEQQYIQTLHEKFMRTLDLKLQLDKLEKRFMENMPPPSLNIFDKLQLHAKGLKSDDKFLTSLREQWKNVLRKTKLDLTTLMRQAKVVELEQAKKEYEELIKKLSDHVRESYNVMCQQKGRA</sequence>
<protein>
    <submittedName>
        <fullName evidence="3">Uncharacterized protein</fullName>
    </submittedName>
</protein>
<accession>A0A819WAF2</accession>
<feature type="compositionally biased region" description="Basic residues" evidence="2">
    <location>
        <begin position="387"/>
        <end position="400"/>
    </location>
</feature>
<dbReference type="Proteomes" id="UP000663836">
    <property type="component" value="Unassembled WGS sequence"/>
</dbReference>
<feature type="compositionally biased region" description="Low complexity" evidence="2">
    <location>
        <begin position="438"/>
        <end position="448"/>
    </location>
</feature>
<evidence type="ECO:0000256" key="1">
    <source>
        <dbReference type="SAM" id="Coils"/>
    </source>
</evidence>
<organism evidence="3 4">
    <name type="scientific">Rotaria sordida</name>
    <dbReference type="NCBI Taxonomy" id="392033"/>
    <lineage>
        <taxon>Eukaryota</taxon>
        <taxon>Metazoa</taxon>
        <taxon>Spiralia</taxon>
        <taxon>Gnathifera</taxon>
        <taxon>Rotifera</taxon>
        <taxon>Eurotatoria</taxon>
        <taxon>Bdelloidea</taxon>
        <taxon>Philodinida</taxon>
        <taxon>Philodinidae</taxon>
        <taxon>Rotaria</taxon>
    </lineage>
</organism>
<proteinExistence type="predicted"/>
<dbReference type="EMBL" id="CAJOBD010008829">
    <property type="protein sequence ID" value="CAF4122038.1"/>
    <property type="molecule type" value="Genomic_DNA"/>
</dbReference>
<keyword evidence="1" id="KW-0175">Coiled coil</keyword>
<feature type="compositionally biased region" description="Low complexity" evidence="2">
    <location>
        <begin position="419"/>
        <end position="429"/>
    </location>
</feature>
<feature type="region of interest" description="Disordered" evidence="2">
    <location>
        <begin position="623"/>
        <end position="669"/>
    </location>
</feature>
<feature type="coiled-coil region" evidence="1">
    <location>
        <begin position="943"/>
        <end position="970"/>
    </location>
</feature>
<evidence type="ECO:0000313" key="3">
    <source>
        <dbReference type="EMBL" id="CAF4122038.1"/>
    </source>
</evidence>
<dbReference type="SUPFAM" id="SSF52266">
    <property type="entry name" value="SGNH hydrolase"/>
    <property type="match status" value="1"/>
</dbReference>
<name>A0A819WAF2_9BILA</name>
<gene>
    <name evidence="3" type="ORF">JBS370_LOCUS32674</name>
</gene>
<feature type="region of interest" description="Disordered" evidence="2">
    <location>
        <begin position="387"/>
        <end position="486"/>
    </location>
</feature>
<reference evidence="3" key="1">
    <citation type="submission" date="2021-02" db="EMBL/GenBank/DDBJ databases">
        <authorList>
            <person name="Nowell W R."/>
        </authorList>
    </citation>
    <scope>NUCLEOTIDE SEQUENCE</scope>
</reference>
<feature type="coiled-coil region" evidence="1">
    <location>
        <begin position="779"/>
        <end position="845"/>
    </location>
</feature>
<feature type="compositionally biased region" description="Pro residues" evidence="2">
    <location>
        <begin position="641"/>
        <end position="653"/>
    </location>
</feature>